<protein>
    <submittedName>
        <fullName evidence="8">Polyprenyl synthetase family protein</fullName>
    </submittedName>
</protein>
<dbReference type="PANTHER" id="PTHR43281">
    <property type="entry name" value="FARNESYL DIPHOSPHATE SYNTHASE"/>
    <property type="match status" value="1"/>
</dbReference>
<organism evidence="8 9">
    <name type="scientific">Robbsia betulipollinis</name>
    <dbReference type="NCBI Taxonomy" id="2981849"/>
    <lineage>
        <taxon>Bacteria</taxon>
        <taxon>Pseudomonadati</taxon>
        <taxon>Pseudomonadota</taxon>
        <taxon>Betaproteobacteria</taxon>
        <taxon>Burkholderiales</taxon>
        <taxon>Burkholderiaceae</taxon>
        <taxon>Robbsia</taxon>
    </lineage>
</organism>
<evidence type="ECO:0000313" key="8">
    <source>
        <dbReference type="EMBL" id="MCY0387693.1"/>
    </source>
</evidence>
<evidence type="ECO:0000256" key="4">
    <source>
        <dbReference type="ARBA" id="ARBA00022723"/>
    </source>
</evidence>
<evidence type="ECO:0000256" key="6">
    <source>
        <dbReference type="ARBA" id="ARBA00023229"/>
    </source>
</evidence>
<comment type="similarity">
    <text evidence="2 7">Belongs to the FPP/GGPP synthase family.</text>
</comment>
<dbReference type="InterPro" id="IPR008949">
    <property type="entry name" value="Isoprenoid_synthase_dom_sf"/>
</dbReference>
<evidence type="ECO:0000256" key="5">
    <source>
        <dbReference type="ARBA" id="ARBA00022842"/>
    </source>
</evidence>
<dbReference type="InterPro" id="IPR000092">
    <property type="entry name" value="Polyprenyl_synt"/>
</dbReference>
<keyword evidence="3 7" id="KW-0808">Transferase</keyword>
<dbReference type="PROSITE" id="PS00444">
    <property type="entry name" value="POLYPRENYL_SYNTHASE_2"/>
    <property type="match status" value="1"/>
</dbReference>
<comment type="caution">
    <text evidence="8">The sequence shown here is derived from an EMBL/GenBank/DDBJ whole genome shotgun (WGS) entry which is preliminary data.</text>
</comment>
<name>A0ABT3ZP01_9BURK</name>
<keyword evidence="4" id="KW-0479">Metal-binding</keyword>
<evidence type="ECO:0000256" key="3">
    <source>
        <dbReference type="ARBA" id="ARBA00022679"/>
    </source>
</evidence>
<proteinExistence type="inferred from homology"/>
<comment type="cofactor">
    <cofactor evidence="1">
        <name>Mg(2+)</name>
        <dbReference type="ChEBI" id="CHEBI:18420"/>
    </cofactor>
</comment>
<dbReference type="CDD" id="cd00685">
    <property type="entry name" value="Trans_IPPS_HT"/>
    <property type="match status" value="1"/>
</dbReference>
<dbReference type="Gene3D" id="1.10.600.10">
    <property type="entry name" value="Farnesyl Diphosphate Synthase"/>
    <property type="match status" value="1"/>
</dbReference>
<dbReference type="Proteomes" id="UP001082899">
    <property type="component" value="Unassembled WGS sequence"/>
</dbReference>
<accession>A0ABT3ZP01</accession>
<evidence type="ECO:0000256" key="7">
    <source>
        <dbReference type="RuleBase" id="RU004466"/>
    </source>
</evidence>
<gene>
    <name evidence="8" type="ORF">OVY01_10695</name>
</gene>
<dbReference type="Pfam" id="PF00348">
    <property type="entry name" value="polyprenyl_synt"/>
    <property type="match status" value="2"/>
</dbReference>
<reference evidence="8" key="1">
    <citation type="submission" date="2022-11" db="EMBL/GenBank/DDBJ databases">
        <title>Robbsia betulipollinis sp. nov., isolated from pollen of birch (Betula pendula).</title>
        <authorList>
            <person name="Shi H."/>
            <person name="Ambika Manirajan B."/>
            <person name="Ratering S."/>
            <person name="Geissler-Plaum R."/>
            <person name="Schnell S."/>
        </authorList>
    </citation>
    <scope>NUCLEOTIDE SEQUENCE</scope>
    <source>
        <strain evidence="8">Bb-Pol-6</strain>
    </source>
</reference>
<dbReference type="RefSeq" id="WP_267847745.1">
    <property type="nucleotide sequence ID" value="NZ_JAPMXC010000001.1"/>
</dbReference>
<dbReference type="SUPFAM" id="SSF48576">
    <property type="entry name" value="Terpenoid synthases"/>
    <property type="match status" value="1"/>
</dbReference>
<keyword evidence="5" id="KW-0460">Magnesium</keyword>
<dbReference type="PANTHER" id="PTHR43281:SF1">
    <property type="entry name" value="FARNESYL DIPHOSPHATE SYNTHASE"/>
    <property type="match status" value="1"/>
</dbReference>
<dbReference type="PROSITE" id="PS00723">
    <property type="entry name" value="POLYPRENYL_SYNTHASE_1"/>
    <property type="match status" value="1"/>
</dbReference>
<evidence type="ECO:0000256" key="1">
    <source>
        <dbReference type="ARBA" id="ARBA00001946"/>
    </source>
</evidence>
<keyword evidence="6" id="KW-0414">Isoprene biosynthesis</keyword>
<dbReference type="EMBL" id="JAPMXC010000001">
    <property type="protein sequence ID" value="MCY0387693.1"/>
    <property type="molecule type" value="Genomic_DNA"/>
</dbReference>
<keyword evidence="9" id="KW-1185">Reference proteome</keyword>
<dbReference type="InterPro" id="IPR033749">
    <property type="entry name" value="Polyprenyl_synt_CS"/>
</dbReference>
<sequence length="325" mass="33257">MDFSDWMKGVQARTEAALDHYLPAAGQAPARLHEAMRYAALGGGKRVRPLLCHAAGEALGAAPGMLDAAAAAVEMIHVYSLVHDDLPSMDNDALRRGKPTVHVRYDDATGLLVGDALQSQAFVTLCAPVLPVPLRAALVGELAVASGSVGMAGGQAIDLASVGLKLDRAALETMHRLKTGALLRAAVRMGALTGAMGQATEVAPAGTPVAGTPVAGTPVAGTPVAGTPVADAQRAALDAYADAIGLAFQVVDDILDVTADSATLGKTAGKDALADKPTYVSILGLDASRALAKSLRHDAHRALESFGARALRLAQLADLIVERAY</sequence>
<evidence type="ECO:0000256" key="2">
    <source>
        <dbReference type="ARBA" id="ARBA00006706"/>
    </source>
</evidence>
<evidence type="ECO:0000313" key="9">
    <source>
        <dbReference type="Proteomes" id="UP001082899"/>
    </source>
</evidence>